<sequence>MAHSPRPTPAPNRHAPFHKRQSYVTVSVIANDTDTSTSTDASSHSPFPVAIAIPALVGGMAAAIAAFGFWLWWSKRSKRLKRERWEAAQRRKHKRLAAEKDKQAHPSSAGQSHQKSPTGEKALNPILPPLSTAQPFYPPPQTNEYGYAPSQQGYSSWQTQPGIEQVPYGRQASHTQQGYYNPPTYAQGSSPQLSREYSSESNIPLIQNITPPAASPTSPTSSHNSNNSGNGSKSNGNVPPPRSSDEEKSSTLSSSSPSKKSSKNSRAIARMAVAESAAANASLDRMLRHKPSKPSPLAIKAQQERDAQNAKGGDPLTRISSDETANPFNTESEGLYPAADSRAANPTSGEWGVALGSSDEEDTFADSQAAVLDGSDSWKKSNDSEDPYLRKKTQTTSGLYSQDPYALYHEGEEDEEDADRYHNAAESMGLGTANKSKKRYNGPAVNGQ</sequence>
<proteinExistence type="predicted"/>
<organism evidence="3 4">
    <name type="scientific">Cryptococcus deuterogattii Ram5</name>
    <dbReference type="NCBI Taxonomy" id="1296110"/>
    <lineage>
        <taxon>Eukaryota</taxon>
        <taxon>Fungi</taxon>
        <taxon>Dikarya</taxon>
        <taxon>Basidiomycota</taxon>
        <taxon>Agaricomycotina</taxon>
        <taxon>Tremellomycetes</taxon>
        <taxon>Tremellales</taxon>
        <taxon>Cryptococcaceae</taxon>
        <taxon>Cryptococcus</taxon>
        <taxon>Cryptococcus gattii species complex</taxon>
    </lineage>
</organism>
<feature type="compositionally biased region" description="Polar residues" evidence="1">
    <location>
        <begin position="149"/>
        <end position="158"/>
    </location>
</feature>
<feature type="compositionally biased region" description="Pro residues" evidence="1">
    <location>
        <begin position="1"/>
        <end position="10"/>
    </location>
</feature>
<dbReference type="HOGENOM" id="CLU_586611_0_0_1"/>
<keyword evidence="2" id="KW-0472">Membrane</keyword>
<feature type="compositionally biased region" description="Polar residues" evidence="1">
    <location>
        <begin position="318"/>
        <end position="332"/>
    </location>
</feature>
<reference evidence="3 4" key="1">
    <citation type="submission" date="2015-01" db="EMBL/GenBank/DDBJ databases">
        <title>The Genome Sequence of Cryptococcus gattii Ram5.</title>
        <authorList>
            <consortium name="The Broad Institute Genomics Platform"/>
            <person name="Cuomo C."/>
            <person name="Litvintseva A."/>
            <person name="Chen Y."/>
            <person name="Heitman J."/>
            <person name="Sun S."/>
            <person name="Springer D."/>
            <person name="Dromer F."/>
            <person name="Young S."/>
            <person name="Zeng Q."/>
            <person name="Gargeya S."/>
            <person name="Abouelleil A."/>
            <person name="Alvarado L."/>
            <person name="Chapman S.B."/>
            <person name="Gainer-Dewar J."/>
            <person name="Goldberg J."/>
            <person name="Griggs A."/>
            <person name="Gujja S."/>
            <person name="Hansen M."/>
            <person name="Howarth C."/>
            <person name="Imamovic A."/>
            <person name="Larimer J."/>
            <person name="Murphy C."/>
            <person name="Naylor J."/>
            <person name="Pearson M."/>
            <person name="Priest M."/>
            <person name="Roberts A."/>
            <person name="Saif S."/>
            <person name="Shea T."/>
            <person name="Sykes S."/>
            <person name="Wortman J."/>
            <person name="Nusbaum C."/>
            <person name="Birren B."/>
        </authorList>
    </citation>
    <scope>NUCLEOTIDE SEQUENCE [LARGE SCALE GENOMIC DNA]</scope>
    <source>
        <strain evidence="3 4">Ram5</strain>
    </source>
</reference>
<keyword evidence="2" id="KW-1133">Transmembrane helix</keyword>
<feature type="transmembrane region" description="Helical" evidence="2">
    <location>
        <begin position="49"/>
        <end position="73"/>
    </location>
</feature>
<feature type="compositionally biased region" description="Basic and acidic residues" evidence="1">
    <location>
        <begin position="376"/>
        <end position="389"/>
    </location>
</feature>
<feature type="region of interest" description="Disordered" evidence="1">
    <location>
        <begin position="84"/>
        <end position="158"/>
    </location>
</feature>
<dbReference type="EMBL" id="KN847896">
    <property type="protein sequence ID" value="KIR43555.1"/>
    <property type="molecule type" value="Genomic_DNA"/>
</dbReference>
<evidence type="ECO:0000256" key="2">
    <source>
        <dbReference type="SAM" id="Phobius"/>
    </source>
</evidence>
<dbReference type="OrthoDB" id="2575053at2759"/>
<evidence type="ECO:0000256" key="1">
    <source>
        <dbReference type="SAM" id="MobiDB-lite"/>
    </source>
</evidence>
<evidence type="ECO:0000313" key="4">
    <source>
        <dbReference type="Proteomes" id="UP000053392"/>
    </source>
</evidence>
<accession>A0A0D0VFD1</accession>
<name>A0A0D0VFD1_9TREE</name>
<dbReference type="Proteomes" id="UP000053392">
    <property type="component" value="Unassembled WGS sequence"/>
</dbReference>
<dbReference type="AlphaFoldDB" id="A0A0D0VFD1"/>
<keyword evidence="4" id="KW-1185">Reference proteome</keyword>
<feature type="compositionally biased region" description="Polar residues" evidence="1">
    <location>
        <begin position="172"/>
        <end position="207"/>
    </location>
</feature>
<feature type="compositionally biased region" description="Low complexity" evidence="1">
    <location>
        <begin position="250"/>
        <end position="281"/>
    </location>
</feature>
<gene>
    <name evidence="3" type="ORF">I313_00397</name>
</gene>
<feature type="compositionally biased region" description="Polar residues" evidence="1">
    <location>
        <begin position="105"/>
        <end position="117"/>
    </location>
</feature>
<feature type="region of interest" description="Disordered" evidence="1">
    <location>
        <begin position="1"/>
        <end position="21"/>
    </location>
</feature>
<feature type="region of interest" description="Disordered" evidence="1">
    <location>
        <begin position="170"/>
        <end position="448"/>
    </location>
</feature>
<keyword evidence="2" id="KW-0812">Transmembrane</keyword>
<evidence type="ECO:0000313" key="3">
    <source>
        <dbReference type="EMBL" id="KIR43555.1"/>
    </source>
</evidence>
<feature type="compositionally biased region" description="Low complexity" evidence="1">
    <location>
        <begin position="208"/>
        <end position="237"/>
    </location>
</feature>
<protein>
    <submittedName>
        <fullName evidence="3">Uncharacterized protein</fullName>
    </submittedName>
</protein>